<reference evidence="2" key="1">
    <citation type="journal article" date="2014" name="BMC Evol. Biol.">
        <title>Chloroplast phylogenomic analysis resolves deep-level relationships within the green algal class Trebouxiophyceae.</title>
        <authorList>
            <person name="Lemieux C."/>
            <person name="Otis C."/>
            <person name="Turmel M."/>
        </authorList>
    </citation>
    <scope>NUCLEOTIDE SEQUENCE</scope>
</reference>
<geneLocation type="chloroplast" evidence="2"/>
<feature type="transmembrane region" description="Helical" evidence="1">
    <location>
        <begin position="50"/>
        <end position="68"/>
    </location>
</feature>
<evidence type="ECO:0000256" key="1">
    <source>
        <dbReference type="SAM" id="Phobius"/>
    </source>
</evidence>
<keyword evidence="1" id="KW-0812">Transmembrane</keyword>
<gene>
    <name evidence="2" type="primary">orf77</name>
</gene>
<dbReference type="EMBL" id="KM462869">
    <property type="protein sequence ID" value="AIT94111.1"/>
    <property type="molecule type" value="Genomic_DNA"/>
</dbReference>
<organism evidence="2">
    <name type="scientific">Parietochloris pseudoalveolaris</name>
    <dbReference type="NCBI Taxonomy" id="3102"/>
    <lineage>
        <taxon>Eukaryota</taxon>
        <taxon>Viridiplantae</taxon>
        <taxon>Chlorophyta</taxon>
        <taxon>core chlorophytes</taxon>
        <taxon>Trebouxiophyceae</taxon>
        <taxon>Trebouxiales</taxon>
        <taxon>Trebouxiaceae</taxon>
        <taxon>Parietochloris</taxon>
    </lineage>
</organism>
<evidence type="ECO:0000313" key="2">
    <source>
        <dbReference type="EMBL" id="AIT94111.1"/>
    </source>
</evidence>
<feature type="transmembrane region" description="Helical" evidence="1">
    <location>
        <begin position="12"/>
        <end position="30"/>
    </location>
</feature>
<keyword evidence="1" id="KW-0472">Membrane</keyword>
<dbReference type="RefSeq" id="YP_009105484.1">
    <property type="nucleotide sequence ID" value="NC_025532.1"/>
</dbReference>
<sequence length="77" mass="9069">MYTSRRANYSYVLIEISHISPSILVHIKVFLRTKVTTKNILSNKLFARLYTLYMIALKMWSNIVKVIIIETHNTIIK</sequence>
<keyword evidence="2" id="KW-0934">Plastid</keyword>
<dbReference type="AlphaFoldDB" id="A0A097KLP7"/>
<dbReference type="GeneID" id="22159332"/>
<accession>A0A097KLP7</accession>
<proteinExistence type="predicted"/>
<protein>
    <submittedName>
        <fullName evidence="2">Uncharacterized protein</fullName>
    </submittedName>
</protein>
<keyword evidence="2" id="KW-0150">Chloroplast</keyword>
<name>A0A097KLP7_9CHLO</name>
<keyword evidence="1" id="KW-1133">Transmembrane helix</keyword>